<accession>A0AAE0N3S8</accession>
<protein>
    <submittedName>
        <fullName evidence="1">Uncharacterized protein</fullName>
    </submittedName>
</protein>
<reference evidence="1" key="1">
    <citation type="journal article" date="2023" name="Mol. Phylogenet. Evol.">
        <title>Genome-scale phylogeny and comparative genomics of the fungal order Sordariales.</title>
        <authorList>
            <person name="Hensen N."/>
            <person name="Bonometti L."/>
            <person name="Westerberg I."/>
            <person name="Brannstrom I.O."/>
            <person name="Guillou S."/>
            <person name="Cros-Aarteil S."/>
            <person name="Calhoun S."/>
            <person name="Haridas S."/>
            <person name="Kuo A."/>
            <person name="Mondo S."/>
            <person name="Pangilinan J."/>
            <person name="Riley R."/>
            <person name="LaButti K."/>
            <person name="Andreopoulos B."/>
            <person name="Lipzen A."/>
            <person name="Chen C."/>
            <person name="Yan M."/>
            <person name="Daum C."/>
            <person name="Ng V."/>
            <person name="Clum A."/>
            <person name="Steindorff A."/>
            <person name="Ohm R.A."/>
            <person name="Martin F."/>
            <person name="Silar P."/>
            <person name="Natvig D.O."/>
            <person name="Lalanne C."/>
            <person name="Gautier V."/>
            <person name="Ament-Velasquez S.L."/>
            <person name="Kruys A."/>
            <person name="Hutchinson M.I."/>
            <person name="Powell A.J."/>
            <person name="Barry K."/>
            <person name="Miller A.N."/>
            <person name="Grigoriev I.V."/>
            <person name="Debuchy R."/>
            <person name="Gladieux P."/>
            <person name="Hiltunen Thoren M."/>
            <person name="Johannesson H."/>
        </authorList>
    </citation>
    <scope>NUCLEOTIDE SEQUENCE</scope>
    <source>
        <strain evidence="1">CBS 958.72</strain>
    </source>
</reference>
<keyword evidence="2" id="KW-1185">Reference proteome</keyword>
<comment type="caution">
    <text evidence="1">The sequence shown here is derived from an EMBL/GenBank/DDBJ whole genome shotgun (WGS) entry which is preliminary data.</text>
</comment>
<dbReference type="EMBL" id="JAULSN010000006">
    <property type="protein sequence ID" value="KAK3369103.1"/>
    <property type="molecule type" value="Genomic_DNA"/>
</dbReference>
<sequence>MSCNTKQLRDVNVSKNVDSTYGVYIGNQRFPVVIGEMKRNLINNREWQSSDLGTAQQKLARELRGYADKYECPQIFCWDGEFLLIL</sequence>
<dbReference type="Proteomes" id="UP001287356">
    <property type="component" value="Unassembled WGS sequence"/>
</dbReference>
<name>A0AAE0N3S8_9PEZI</name>
<evidence type="ECO:0000313" key="2">
    <source>
        <dbReference type="Proteomes" id="UP001287356"/>
    </source>
</evidence>
<gene>
    <name evidence="1" type="ORF">B0T24DRAFT_631720</name>
</gene>
<dbReference type="AlphaFoldDB" id="A0AAE0N3S8"/>
<reference evidence="1" key="2">
    <citation type="submission" date="2023-06" db="EMBL/GenBank/DDBJ databases">
        <authorList>
            <consortium name="Lawrence Berkeley National Laboratory"/>
            <person name="Haridas S."/>
            <person name="Hensen N."/>
            <person name="Bonometti L."/>
            <person name="Westerberg I."/>
            <person name="Brannstrom I.O."/>
            <person name="Guillou S."/>
            <person name="Cros-Aarteil S."/>
            <person name="Calhoun S."/>
            <person name="Kuo A."/>
            <person name="Mondo S."/>
            <person name="Pangilinan J."/>
            <person name="Riley R."/>
            <person name="Labutti K."/>
            <person name="Andreopoulos B."/>
            <person name="Lipzen A."/>
            <person name="Chen C."/>
            <person name="Yanf M."/>
            <person name="Daum C."/>
            <person name="Ng V."/>
            <person name="Clum A."/>
            <person name="Steindorff A."/>
            <person name="Ohm R."/>
            <person name="Martin F."/>
            <person name="Silar P."/>
            <person name="Natvig D."/>
            <person name="Lalanne C."/>
            <person name="Gautier V."/>
            <person name="Ament-Velasquez S.L."/>
            <person name="Kruys A."/>
            <person name="Hutchinson M.I."/>
            <person name="Powell A.J."/>
            <person name="Barry K."/>
            <person name="Miller A.N."/>
            <person name="Grigoriev I.V."/>
            <person name="Debuchy R."/>
            <person name="Gladieux P."/>
            <person name="Thoren M.H."/>
            <person name="Johannesson H."/>
        </authorList>
    </citation>
    <scope>NUCLEOTIDE SEQUENCE</scope>
    <source>
        <strain evidence="1">CBS 958.72</strain>
    </source>
</reference>
<proteinExistence type="predicted"/>
<organism evidence="1 2">
    <name type="scientific">Lasiosphaeria ovina</name>
    <dbReference type="NCBI Taxonomy" id="92902"/>
    <lineage>
        <taxon>Eukaryota</taxon>
        <taxon>Fungi</taxon>
        <taxon>Dikarya</taxon>
        <taxon>Ascomycota</taxon>
        <taxon>Pezizomycotina</taxon>
        <taxon>Sordariomycetes</taxon>
        <taxon>Sordariomycetidae</taxon>
        <taxon>Sordariales</taxon>
        <taxon>Lasiosphaeriaceae</taxon>
        <taxon>Lasiosphaeria</taxon>
    </lineage>
</organism>
<evidence type="ECO:0000313" key="1">
    <source>
        <dbReference type="EMBL" id="KAK3369103.1"/>
    </source>
</evidence>